<dbReference type="InterPro" id="IPR011333">
    <property type="entry name" value="SKP1/BTB/POZ_sf"/>
</dbReference>
<dbReference type="Pfam" id="PF00651">
    <property type="entry name" value="BTB"/>
    <property type="match status" value="1"/>
</dbReference>
<dbReference type="SUPFAM" id="SSF54695">
    <property type="entry name" value="POZ domain"/>
    <property type="match status" value="1"/>
</dbReference>
<comment type="caution">
    <text evidence="2">The sequence shown here is derived from an EMBL/GenBank/DDBJ whole genome shotgun (WGS) entry which is preliminary data.</text>
</comment>
<gene>
    <name evidence="2" type="ORF">N7494_011784</name>
</gene>
<reference evidence="2 3" key="1">
    <citation type="journal article" date="2023" name="IMA Fungus">
        <title>Comparative genomic study of the Penicillium genus elucidates a diverse pangenome and 15 lateral gene transfer events.</title>
        <authorList>
            <person name="Petersen C."/>
            <person name="Sorensen T."/>
            <person name="Nielsen M.R."/>
            <person name="Sondergaard T.E."/>
            <person name="Sorensen J.L."/>
            <person name="Fitzpatrick D.A."/>
            <person name="Frisvad J.C."/>
            <person name="Nielsen K.L."/>
        </authorList>
    </citation>
    <scope>NUCLEOTIDE SEQUENCE [LARGE SCALE GENOMIC DNA]</scope>
    <source>
        <strain evidence="2 3">IBT 35679</strain>
    </source>
</reference>
<dbReference type="CDD" id="cd18186">
    <property type="entry name" value="BTB_POZ_ZBTB_KLHL-like"/>
    <property type="match status" value="1"/>
</dbReference>
<evidence type="ECO:0000259" key="1">
    <source>
        <dbReference type="PROSITE" id="PS50097"/>
    </source>
</evidence>
<evidence type="ECO:0000313" key="2">
    <source>
        <dbReference type="EMBL" id="KAJ5525134.1"/>
    </source>
</evidence>
<dbReference type="PROSITE" id="PS50097">
    <property type="entry name" value="BTB"/>
    <property type="match status" value="1"/>
</dbReference>
<dbReference type="InterPro" id="IPR000210">
    <property type="entry name" value="BTB/POZ_dom"/>
</dbReference>
<feature type="domain" description="BTB" evidence="1">
    <location>
        <begin position="25"/>
        <end position="98"/>
    </location>
</feature>
<dbReference type="Gene3D" id="3.30.710.10">
    <property type="entry name" value="Potassium Channel Kv1.1, Chain A"/>
    <property type="match status" value="1"/>
</dbReference>
<accession>A0AAD6CN03</accession>
<dbReference type="Proteomes" id="UP001220324">
    <property type="component" value="Unassembled WGS sequence"/>
</dbReference>
<keyword evidence="3" id="KW-1185">Reference proteome</keyword>
<organism evidence="2 3">
    <name type="scientific">Penicillium frequentans</name>
    <dbReference type="NCBI Taxonomy" id="3151616"/>
    <lineage>
        <taxon>Eukaryota</taxon>
        <taxon>Fungi</taxon>
        <taxon>Dikarya</taxon>
        <taxon>Ascomycota</taxon>
        <taxon>Pezizomycotina</taxon>
        <taxon>Eurotiomycetes</taxon>
        <taxon>Eurotiomycetidae</taxon>
        <taxon>Eurotiales</taxon>
        <taxon>Aspergillaceae</taxon>
        <taxon>Penicillium</taxon>
    </lineage>
</organism>
<sequence length="244" mass="27903">MFVFDRSEGSTPRFTESIIPLYHRPLVKLRINPSGREFAISKGLLCAASLVFSAMFQGEFLESKEQTAFLEEMEGVVSERSLEALIQWAYTRIVKFDVNDPVEHISASMELARLADKYDISYLEDPVAQYIKAILVQNPHPVLEDIDANTHSLTSDHIISAAVLHRHHPVRRLLAAASVRGYLQSRTSDFPVFIDSCPSYAIDLLWEVRETLNDLESWWKPSFDFKDPITGKRTRFNGDDEYSF</sequence>
<name>A0AAD6CN03_9EURO</name>
<protein>
    <recommendedName>
        <fullName evidence="1">BTB domain-containing protein</fullName>
    </recommendedName>
</protein>
<proteinExistence type="predicted"/>
<dbReference type="SMART" id="SM00225">
    <property type="entry name" value="BTB"/>
    <property type="match status" value="1"/>
</dbReference>
<dbReference type="AlphaFoldDB" id="A0AAD6CN03"/>
<dbReference type="EMBL" id="JAQIZZ010000008">
    <property type="protein sequence ID" value="KAJ5525134.1"/>
    <property type="molecule type" value="Genomic_DNA"/>
</dbReference>
<evidence type="ECO:0000313" key="3">
    <source>
        <dbReference type="Proteomes" id="UP001220324"/>
    </source>
</evidence>